<feature type="transmembrane region" description="Helical" evidence="1">
    <location>
        <begin position="148"/>
        <end position="166"/>
    </location>
</feature>
<dbReference type="InterPro" id="IPR017516">
    <property type="entry name" value="AbrB_dup"/>
</dbReference>
<dbReference type="RefSeq" id="WP_084007301.1">
    <property type="nucleotide sequence ID" value="NZ_CP012502.1"/>
</dbReference>
<reference evidence="2 3" key="1">
    <citation type="submission" date="2015-08" db="EMBL/GenBank/DDBJ databases">
        <title>The complete genome sequence of Bacillus beveridgei MLTeJB.</title>
        <authorList>
            <person name="Hanson T.E."/>
            <person name="Mesa C."/>
            <person name="Basesman S.M."/>
            <person name="Oremland R.S."/>
        </authorList>
    </citation>
    <scope>NUCLEOTIDE SEQUENCE [LARGE SCALE GENOMIC DNA]</scope>
    <source>
        <strain evidence="2 3">MLTeJB</strain>
    </source>
</reference>
<keyword evidence="1" id="KW-0812">Transmembrane</keyword>
<dbReference type="AlphaFoldDB" id="A0A1D7QVF5"/>
<dbReference type="PANTHER" id="PTHR38457:SF1">
    <property type="entry name" value="REGULATOR ABRB-RELATED"/>
    <property type="match status" value="1"/>
</dbReference>
<dbReference type="STRING" id="632773.BBEV_1632"/>
<dbReference type="GO" id="GO:0016020">
    <property type="term" value="C:membrane"/>
    <property type="evidence" value="ECO:0007669"/>
    <property type="project" value="InterPro"/>
</dbReference>
<keyword evidence="1" id="KW-1133">Transmembrane helix</keyword>
<feature type="transmembrane region" description="Helical" evidence="1">
    <location>
        <begin position="53"/>
        <end position="73"/>
    </location>
</feature>
<feature type="transmembrane region" description="Helical" evidence="1">
    <location>
        <begin position="186"/>
        <end position="203"/>
    </location>
</feature>
<dbReference type="PIRSF" id="PIRSF038991">
    <property type="entry name" value="Protein_AbrB"/>
    <property type="match status" value="1"/>
</dbReference>
<feature type="transmembrane region" description="Helical" evidence="1">
    <location>
        <begin position="264"/>
        <end position="283"/>
    </location>
</feature>
<evidence type="ECO:0000313" key="2">
    <source>
        <dbReference type="EMBL" id="AOM82993.1"/>
    </source>
</evidence>
<evidence type="ECO:0000313" key="3">
    <source>
        <dbReference type="Proteomes" id="UP000094463"/>
    </source>
</evidence>
<feature type="transmembrane region" description="Helical" evidence="1">
    <location>
        <begin position="85"/>
        <end position="106"/>
    </location>
</feature>
<dbReference type="Pfam" id="PF05145">
    <property type="entry name" value="AbrB"/>
    <property type="match status" value="1"/>
</dbReference>
<dbReference type="InterPro" id="IPR007820">
    <property type="entry name" value="AbrB_fam"/>
</dbReference>
<protein>
    <recommendedName>
        <fullName evidence="4">Ammonia monooxygenase</fullName>
    </recommendedName>
</protein>
<dbReference type="KEGG" id="bbev:BBEV_1632"/>
<feature type="transmembrane region" description="Helical" evidence="1">
    <location>
        <begin position="210"/>
        <end position="228"/>
    </location>
</feature>
<accession>A0A1D7QVF5</accession>
<keyword evidence="3" id="KW-1185">Reference proteome</keyword>
<evidence type="ECO:0008006" key="4">
    <source>
        <dbReference type="Google" id="ProtNLM"/>
    </source>
</evidence>
<evidence type="ECO:0000256" key="1">
    <source>
        <dbReference type="SAM" id="Phobius"/>
    </source>
</evidence>
<gene>
    <name evidence="2" type="ORF">BBEV_1632</name>
</gene>
<name>A0A1D7QVF5_9BACI</name>
<feature type="transmembrane region" description="Helical" evidence="1">
    <location>
        <begin position="12"/>
        <end position="33"/>
    </location>
</feature>
<feature type="transmembrane region" description="Helical" evidence="1">
    <location>
        <begin position="295"/>
        <end position="314"/>
    </location>
</feature>
<keyword evidence="1" id="KW-0472">Membrane</keyword>
<dbReference type="EMBL" id="CP012502">
    <property type="protein sequence ID" value="AOM82993.1"/>
    <property type="molecule type" value="Genomic_DNA"/>
</dbReference>
<feature type="transmembrane region" description="Helical" evidence="1">
    <location>
        <begin position="326"/>
        <end position="344"/>
    </location>
</feature>
<organism evidence="2 3">
    <name type="scientific">Salisediminibacterium beveridgei</name>
    <dbReference type="NCBI Taxonomy" id="632773"/>
    <lineage>
        <taxon>Bacteria</taxon>
        <taxon>Bacillati</taxon>
        <taxon>Bacillota</taxon>
        <taxon>Bacilli</taxon>
        <taxon>Bacillales</taxon>
        <taxon>Bacillaceae</taxon>
        <taxon>Salisediminibacterium</taxon>
    </lineage>
</organism>
<dbReference type="GO" id="GO:0010468">
    <property type="term" value="P:regulation of gene expression"/>
    <property type="evidence" value="ECO:0007669"/>
    <property type="project" value="InterPro"/>
</dbReference>
<dbReference type="PANTHER" id="PTHR38457">
    <property type="entry name" value="REGULATOR ABRB-RELATED"/>
    <property type="match status" value="1"/>
</dbReference>
<dbReference type="NCBIfam" id="TIGR03082">
    <property type="entry name" value="Gneg_AbrB_dup"/>
    <property type="match status" value="2"/>
</dbReference>
<proteinExistence type="predicted"/>
<dbReference type="PATRIC" id="fig|632773.3.peg.1716"/>
<dbReference type="Proteomes" id="UP000094463">
    <property type="component" value="Chromosome"/>
</dbReference>
<feature type="transmembrane region" description="Helical" evidence="1">
    <location>
        <begin position="234"/>
        <end position="252"/>
    </location>
</feature>
<sequence length="356" mass="38875">MSMSFLIRLTETLLVACVGGILFSWLTLPLPWMLGPLTAVMLYQAVVQRSLTWIPMIKNVGLIVLGISFGLYYTFDTLMQTLPYLPVYIVITLLLILFAITMSYMVTKWVQVDPASSIFGSIPGGLTEMVIVSQSFHANQAFVTVFQTIRLVIVLFTVPFLIIFLFSSGAESVQTQLPQGDAGAASIHYLWFILPLIGAFRFGHLLPAGIMIFPLIITIILNISPALLSSVPEILFLGAQLAIGTSLGRSIAIKDVVSAGRFSMIYAMIAILLIAFSFLTGWFMSQVTSMDMATAILSAAPGGVIEMVLTAGMVDADPAIVTSLQLTRILLILLLVPLGLKWYFTKILKIEPIKTN</sequence>
<dbReference type="OrthoDB" id="5460360at2"/>